<dbReference type="OrthoDB" id="517007at2"/>
<name>D4YNA8_9MICO</name>
<dbReference type="eggNOG" id="COG1028">
    <property type="taxonomic scope" value="Bacteria"/>
</dbReference>
<comment type="caution">
    <text evidence="3">The sequence shown here is derived from an EMBL/GenBank/DDBJ whole genome shotgun (WGS) entry which is preliminary data.</text>
</comment>
<evidence type="ECO:0000313" key="4">
    <source>
        <dbReference type="Proteomes" id="UP000005714"/>
    </source>
</evidence>
<dbReference type="GO" id="GO:0004316">
    <property type="term" value="F:3-oxoacyl-[acyl-carrier-protein] reductase (NADPH) activity"/>
    <property type="evidence" value="ECO:0007669"/>
    <property type="project" value="UniProtKB-EC"/>
</dbReference>
<evidence type="ECO:0000256" key="1">
    <source>
        <dbReference type="ARBA" id="ARBA00006484"/>
    </source>
</evidence>
<dbReference type="Gene3D" id="3.40.50.720">
    <property type="entry name" value="NAD(P)-binding Rossmann-like Domain"/>
    <property type="match status" value="1"/>
</dbReference>
<dbReference type="PRINTS" id="PR00080">
    <property type="entry name" value="SDRFAMILY"/>
</dbReference>
<protein>
    <submittedName>
        <fullName evidence="3">Oxidoreductase, short chain dehydrogenase/reductase family protein</fullName>
        <ecNumber evidence="3">1.1.1.100</ecNumber>
    </submittedName>
</protein>
<dbReference type="InterPro" id="IPR002347">
    <property type="entry name" value="SDR_fam"/>
</dbReference>
<reference evidence="3 4" key="1">
    <citation type="submission" date="2010-04" db="EMBL/GenBank/DDBJ databases">
        <authorList>
            <person name="Qin X."/>
            <person name="Bachman B."/>
            <person name="Battles P."/>
            <person name="Bell A."/>
            <person name="Bess C."/>
            <person name="Bickham C."/>
            <person name="Chaboub L."/>
            <person name="Chen D."/>
            <person name="Coyle M."/>
            <person name="Deiros D.R."/>
            <person name="Dinh H."/>
            <person name="Forbes L."/>
            <person name="Fowler G."/>
            <person name="Francisco L."/>
            <person name="Fu Q."/>
            <person name="Gubbala S."/>
            <person name="Hale W."/>
            <person name="Han Y."/>
            <person name="Hemphill L."/>
            <person name="Highlander S.K."/>
            <person name="Hirani K."/>
            <person name="Hogues M."/>
            <person name="Jackson L."/>
            <person name="Jakkamsetti A."/>
            <person name="Javaid M."/>
            <person name="Jiang H."/>
            <person name="Korchina V."/>
            <person name="Kovar C."/>
            <person name="Lara F."/>
            <person name="Lee S."/>
            <person name="Mata R."/>
            <person name="Mathew T."/>
            <person name="Moen C."/>
            <person name="Morales K."/>
            <person name="Munidasa M."/>
            <person name="Nazareth L."/>
            <person name="Ngo R."/>
            <person name="Nguyen L."/>
            <person name="Okwuonu G."/>
            <person name="Ongeri F."/>
            <person name="Patil S."/>
            <person name="Petrosino J."/>
            <person name="Pham C."/>
            <person name="Pham P."/>
            <person name="Pu L.-L."/>
            <person name="Puazo M."/>
            <person name="Raj R."/>
            <person name="Reid J."/>
            <person name="Rouhana J."/>
            <person name="Saada N."/>
            <person name="Shang Y."/>
            <person name="Simmons D."/>
            <person name="Thornton R."/>
            <person name="Warren J."/>
            <person name="Weissenberger G."/>
            <person name="Zhang J."/>
            <person name="Zhang L."/>
            <person name="Zhou C."/>
            <person name="Zhu D."/>
            <person name="Muzny D."/>
            <person name="Worley K."/>
            <person name="Gibbs R."/>
        </authorList>
    </citation>
    <scope>NUCLEOTIDE SEQUENCE [LARGE SCALE GENOMIC DNA]</scope>
    <source>
        <strain evidence="3 4">ATCC 49030</strain>
    </source>
</reference>
<accession>D4YNA8</accession>
<comment type="similarity">
    <text evidence="1">Belongs to the short-chain dehydrogenases/reductases (SDR) family.</text>
</comment>
<dbReference type="RefSeq" id="WP_005884336.1">
    <property type="nucleotide sequence ID" value="NZ_ADNU01000040.1"/>
</dbReference>
<dbReference type="InterPro" id="IPR036291">
    <property type="entry name" value="NAD(P)-bd_dom_sf"/>
</dbReference>
<dbReference type="PANTHER" id="PTHR43943">
    <property type="entry name" value="DEHYDROGENASE/REDUCTASE (SDR FAMILY) MEMBER 4"/>
    <property type="match status" value="1"/>
</dbReference>
<proteinExistence type="inferred from homology"/>
<dbReference type="FunFam" id="3.40.50.720:FF:000084">
    <property type="entry name" value="Short-chain dehydrogenase reductase"/>
    <property type="match status" value="1"/>
</dbReference>
<dbReference type="AlphaFoldDB" id="D4YNA8"/>
<dbReference type="Pfam" id="PF13561">
    <property type="entry name" value="adh_short_C2"/>
    <property type="match status" value="1"/>
</dbReference>
<dbReference type="NCBIfam" id="NF005559">
    <property type="entry name" value="PRK07231.1"/>
    <property type="match status" value="1"/>
</dbReference>
<dbReference type="Proteomes" id="UP000005714">
    <property type="component" value="Unassembled WGS sequence"/>
</dbReference>
<dbReference type="SUPFAM" id="SSF51735">
    <property type="entry name" value="NAD(P)-binding Rossmann-fold domains"/>
    <property type="match status" value="1"/>
</dbReference>
<organism evidence="3 4">
    <name type="scientific">Brevibacterium mcbrellneri ATCC 49030</name>
    <dbReference type="NCBI Taxonomy" id="585530"/>
    <lineage>
        <taxon>Bacteria</taxon>
        <taxon>Bacillati</taxon>
        <taxon>Actinomycetota</taxon>
        <taxon>Actinomycetes</taxon>
        <taxon>Micrococcales</taxon>
        <taxon>Brevibacteriaceae</taxon>
        <taxon>Brevibacterium</taxon>
    </lineage>
</organism>
<keyword evidence="2 3" id="KW-0560">Oxidoreductase</keyword>
<keyword evidence="4" id="KW-1185">Reference proteome</keyword>
<evidence type="ECO:0000256" key="2">
    <source>
        <dbReference type="ARBA" id="ARBA00023002"/>
    </source>
</evidence>
<gene>
    <name evidence="3" type="primary">fabG8</name>
    <name evidence="3" type="ORF">HMPREF0183_1418</name>
</gene>
<dbReference type="EMBL" id="ADNU01000040">
    <property type="protein sequence ID" value="EFG47313.1"/>
    <property type="molecule type" value="Genomic_DNA"/>
</dbReference>
<dbReference type="EC" id="1.1.1.100" evidence="3"/>
<dbReference type="PRINTS" id="PR00081">
    <property type="entry name" value="GDHRDH"/>
</dbReference>
<dbReference type="CDD" id="cd05233">
    <property type="entry name" value="SDR_c"/>
    <property type="match status" value="1"/>
</dbReference>
<evidence type="ECO:0000313" key="3">
    <source>
        <dbReference type="EMBL" id="EFG47313.1"/>
    </source>
</evidence>
<sequence>MKESSPSLKECVVPQSTDTQALAVVASNANVSRSDSPQSRRKFYPQRFTGKVAVVTGASRGIGLGIAQRLAREGAKVVLTGRNADTLTQATSTVGGPLQVIGLAGKADDPQHREQVFGLAREKFGPVDVLVNNVGINPVFGPMIDIDLDAARKIFEVNALGALAWTQLAYESGMKRRGGSVLNLSSVAASRQPVGIGFYGSSKAMVEHITRQLAMELGPQVRVNAVAPAVVKTKFAEKLYEGREAEVSADYPMKRLGEPEDVAAAAAFLLSDEASWITGQVLTLDGGRSLGGE</sequence>
<dbReference type="PANTHER" id="PTHR43943:SF2">
    <property type="entry name" value="DEHYDROGENASE_REDUCTASE 4"/>
    <property type="match status" value="1"/>
</dbReference>
<dbReference type="STRING" id="585530.HMPREF0183_1418"/>